<evidence type="ECO:0000313" key="4">
    <source>
        <dbReference type="EMBL" id="OME90051.1"/>
    </source>
</evidence>
<feature type="domain" description="PPM-type phosphatase" evidence="3">
    <location>
        <begin position="13"/>
        <end position="232"/>
    </location>
</feature>
<evidence type="ECO:0000256" key="2">
    <source>
        <dbReference type="SAM" id="Phobius"/>
    </source>
</evidence>
<dbReference type="Gene3D" id="3.60.40.10">
    <property type="entry name" value="PPM-type phosphatase domain"/>
    <property type="match status" value="1"/>
</dbReference>
<feature type="compositionally biased region" description="Low complexity" evidence="1">
    <location>
        <begin position="590"/>
        <end position="606"/>
    </location>
</feature>
<proteinExistence type="predicted"/>
<dbReference type="SUPFAM" id="SSF81606">
    <property type="entry name" value="PP2C-like"/>
    <property type="match status" value="1"/>
</dbReference>
<dbReference type="AlphaFoldDB" id="A0A1R1AWQ5"/>
<feature type="compositionally biased region" description="Low complexity" evidence="1">
    <location>
        <begin position="614"/>
        <end position="627"/>
    </location>
</feature>
<feature type="region of interest" description="Disordered" evidence="1">
    <location>
        <begin position="514"/>
        <end position="642"/>
    </location>
</feature>
<gene>
    <name evidence="4" type="ORF">BK123_22360</name>
</gene>
<evidence type="ECO:0000259" key="3">
    <source>
        <dbReference type="SMART" id="SM00331"/>
    </source>
</evidence>
<dbReference type="InterPro" id="IPR036457">
    <property type="entry name" value="PPM-type-like_dom_sf"/>
</dbReference>
<dbReference type="InterPro" id="IPR011990">
    <property type="entry name" value="TPR-like_helical_dom_sf"/>
</dbReference>
<dbReference type="InterPro" id="IPR001932">
    <property type="entry name" value="PPM-type_phosphatase-like_dom"/>
</dbReference>
<reference evidence="4 5" key="1">
    <citation type="submission" date="2016-11" db="EMBL/GenBank/DDBJ databases">
        <title>Paenibacillus species isolates.</title>
        <authorList>
            <person name="Beno S.M."/>
        </authorList>
    </citation>
    <scope>NUCLEOTIDE SEQUENCE [LARGE SCALE GENOMIC DNA]</scope>
    <source>
        <strain evidence="4 5">FSL F4-0100</strain>
    </source>
</reference>
<evidence type="ECO:0000256" key="1">
    <source>
        <dbReference type="SAM" id="MobiDB-lite"/>
    </source>
</evidence>
<dbReference type="SMART" id="SM00331">
    <property type="entry name" value="PP2C_SIG"/>
    <property type="match status" value="1"/>
</dbReference>
<sequence>MRKENSDFKTAFVSEAGSYIDNKDYFAFVELEDMACYVIADGLDTDREAHSAKMAVSVILENFMEKPSLSRRKIRQDLETAHEWLKFESRRVRLKASVLVVVTNYTRMVWATCGHARLYHFRGGRLNLRSKDQSLAQLLLEDGRVSEEGFSGHEERGNLLSYMGRPDRFEPYISNKTPLSDGDVLLLCTPGIWEEVELPEMLDALAESSDPDSLTDTLEDIVLSKQQQTVKNYTAAAVYANKTFTEKPKNRKKWIIRIAILVLTMVIAGGGIWYAKARQAAKLAETVVQMTEFEQEGDEYASASDYPKALKAYSEAKNAASKLKDKLHFQLLRNKQRVAQAMTDGDEYVKDGSFDMALDSYAKALGEAEKYKPFKVEDIQARIERSEAVAKLTEVIKEGDIHFQNQDYTSALETYKKAYRAAIEANYPSGQKQLETKMEETEGKINTIYRETKTLKADNLEKKGDRALAALDYNAAIEAYSLAQEIYQEIDKLERVLAMERKIAKADEKRNPIVPAAGQLDSSSVPDGGMPVSGMSGMNDWNEMNGQNGSSGNNGSNGSNGSGGASEWSGASGSSIDGATRHEGSEDQASGGTSSPDGSTSSGPSSVNQGTTVGSEEAGASPASSTSDRQDRSATPEGGGGS</sequence>
<dbReference type="Proteomes" id="UP000187074">
    <property type="component" value="Unassembled WGS sequence"/>
</dbReference>
<feature type="transmembrane region" description="Helical" evidence="2">
    <location>
        <begin position="254"/>
        <end position="275"/>
    </location>
</feature>
<keyword evidence="2" id="KW-0812">Transmembrane</keyword>
<comment type="caution">
    <text evidence="4">The sequence shown here is derived from an EMBL/GenBank/DDBJ whole genome shotgun (WGS) entry which is preliminary data.</text>
</comment>
<keyword evidence="2" id="KW-1133">Transmembrane helix</keyword>
<dbReference type="EMBL" id="MRTF01000008">
    <property type="protein sequence ID" value="OME90051.1"/>
    <property type="molecule type" value="Genomic_DNA"/>
</dbReference>
<keyword evidence="2" id="KW-0472">Membrane</keyword>
<feature type="compositionally biased region" description="Low complexity" evidence="1">
    <location>
        <begin position="565"/>
        <end position="575"/>
    </location>
</feature>
<organism evidence="4 5">
    <name type="scientific">Paenibacillus lautus</name>
    <name type="common">Bacillus lautus</name>
    <dbReference type="NCBI Taxonomy" id="1401"/>
    <lineage>
        <taxon>Bacteria</taxon>
        <taxon>Bacillati</taxon>
        <taxon>Bacillota</taxon>
        <taxon>Bacilli</taxon>
        <taxon>Bacillales</taxon>
        <taxon>Paenibacillaceae</taxon>
        <taxon>Paenibacillus</taxon>
    </lineage>
</organism>
<evidence type="ECO:0000313" key="5">
    <source>
        <dbReference type="Proteomes" id="UP000187074"/>
    </source>
</evidence>
<dbReference type="STRING" id="1401.BK123_22360"/>
<dbReference type="RefSeq" id="WP_076324586.1">
    <property type="nucleotide sequence ID" value="NZ_MRTF01000008.1"/>
</dbReference>
<dbReference type="OrthoDB" id="9801841at2"/>
<protein>
    <submittedName>
        <fullName evidence="4">Serine/threonine protein phosphatase</fullName>
    </submittedName>
</protein>
<feature type="compositionally biased region" description="Low complexity" evidence="1">
    <location>
        <begin position="545"/>
        <end position="557"/>
    </location>
</feature>
<dbReference type="Gene3D" id="1.25.40.10">
    <property type="entry name" value="Tetratricopeptide repeat domain"/>
    <property type="match status" value="1"/>
</dbReference>
<name>A0A1R1AWQ5_PAELA</name>
<accession>A0A1R1AWQ5</accession>